<dbReference type="OrthoDB" id="1436620at2"/>
<organism evidence="2 3">
    <name type="scientific">Salinimicrobium sediminis</name>
    <dbReference type="NCBI Taxonomy" id="1343891"/>
    <lineage>
        <taxon>Bacteria</taxon>
        <taxon>Pseudomonadati</taxon>
        <taxon>Bacteroidota</taxon>
        <taxon>Flavobacteriia</taxon>
        <taxon>Flavobacteriales</taxon>
        <taxon>Flavobacteriaceae</taxon>
        <taxon>Salinimicrobium</taxon>
    </lineage>
</organism>
<dbReference type="SUPFAM" id="SSF56935">
    <property type="entry name" value="Porins"/>
    <property type="match status" value="1"/>
</dbReference>
<gene>
    <name evidence="2" type="ORF">SAMN06296241_0558</name>
</gene>
<proteinExistence type="predicted"/>
<feature type="signal peptide" evidence="1">
    <location>
        <begin position="1"/>
        <end position="25"/>
    </location>
</feature>
<dbReference type="InterPro" id="IPR019619">
    <property type="entry name" value="DUF2490"/>
</dbReference>
<dbReference type="Proteomes" id="UP000219193">
    <property type="component" value="Unassembled WGS sequence"/>
</dbReference>
<evidence type="ECO:0000313" key="3">
    <source>
        <dbReference type="Proteomes" id="UP000219193"/>
    </source>
</evidence>
<keyword evidence="3" id="KW-1185">Reference proteome</keyword>
<protein>
    <recommendedName>
        <fullName evidence="4">DUF2490 domain-containing protein</fullName>
    </recommendedName>
</protein>
<dbReference type="EMBL" id="OCMF01000001">
    <property type="protein sequence ID" value="SOC79038.1"/>
    <property type="molecule type" value="Genomic_DNA"/>
</dbReference>
<evidence type="ECO:0008006" key="4">
    <source>
        <dbReference type="Google" id="ProtNLM"/>
    </source>
</evidence>
<dbReference type="RefSeq" id="WP_097054810.1">
    <property type="nucleotide sequence ID" value="NZ_OCMF01000001.1"/>
</dbReference>
<dbReference type="Pfam" id="PF10677">
    <property type="entry name" value="DUF2490"/>
    <property type="match status" value="1"/>
</dbReference>
<feature type="chain" id="PRO_5012493297" description="DUF2490 domain-containing protein" evidence="1">
    <location>
        <begin position="26"/>
        <end position="229"/>
    </location>
</feature>
<keyword evidence="1" id="KW-0732">Signal</keyword>
<sequence length="229" mass="26823">MAQKWLFSTFFLAAAFFGSVNTATAQSTPRSFLWEPEFSVDLPSDNKWGFSFGIANRYLFESRLDGEQINENEQQHFEVNQFTSYKTGENSSVALGFRYRFRETFNDSRHDEFRMIQQFGYKHRGTFLTPAHRFRFEQRFRENTIFRLRYRIGISQPLGEDFAAGLSTEFLYSMIKDFKPEADQRYTIKFENSSIKNLELSAGVELRREDYAGAPTSEIYILSGINLQL</sequence>
<name>A0A285X166_9FLAO</name>
<accession>A0A285X166</accession>
<evidence type="ECO:0000256" key="1">
    <source>
        <dbReference type="SAM" id="SignalP"/>
    </source>
</evidence>
<reference evidence="3" key="1">
    <citation type="submission" date="2017-09" db="EMBL/GenBank/DDBJ databases">
        <authorList>
            <person name="Varghese N."/>
            <person name="Submissions S."/>
        </authorList>
    </citation>
    <scope>NUCLEOTIDE SEQUENCE [LARGE SCALE GENOMIC DNA]</scope>
    <source>
        <strain evidence="3">CGMCC 1.12641</strain>
    </source>
</reference>
<evidence type="ECO:0000313" key="2">
    <source>
        <dbReference type="EMBL" id="SOC79038.1"/>
    </source>
</evidence>
<dbReference type="AlphaFoldDB" id="A0A285X166"/>